<evidence type="ECO:0000313" key="4">
    <source>
        <dbReference type="EMBL" id="TSC91835.1"/>
    </source>
</evidence>
<dbReference type="AlphaFoldDB" id="A0A554LG88"/>
<evidence type="ECO:0000259" key="3">
    <source>
        <dbReference type="Pfam" id="PF13439"/>
    </source>
</evidence>
<proteinExistence type="predicted"/>
<dbReference type="FunFam" id="3.40.50.2000:FF:000119">
    <property type="entry name" value="Glycosyl transferase group 1"/>
    <property type="match status" value="1"/>
</dbReference>
<evidence type="ECO:0000259" key="2">
    <source>
        <dbReference type="Pfam" id="PF00534"/>
    </source>
</evidence>
<accession>A0A554LG88</accession>
<dbReference type="CDD" id="cd03809">
    <property type="entry name" value="GT4_MtfB-like"/>
    <property type="match status" value="1"/>
</dbReference>
<sequence>MHQPAFSAPLLYPGKIVVTINDLIAMFIGEDIPFISRQYFGRWMPLTHKRADHIIAISEHTKKDVISLLKIPENKITVIHLAANENFKPERDKNKLDKIKKKFYTGDHFFLHIGTITPRKNLEFIVRAFSDLAKNENDCKLVIAGKKGWFYEKLNEIVEKLGLVNHVIFTGYITEEEKILLYNASIALVFPSIYEGFGFPPLEAMNCGAPVIASHASSIPEVVGEAGILLDPNDQYAWAQAMKQVMTLGSLRKKMISDGFKQAKKFSWKKTAEKTVRVYEQVYKVER</sequence>
<gene>
    <name evidence="4" type="ORF">CEN91_597</name>
</gene>
<evidence type="ECO:0000313" key="5">
    <source>
        <dbReference type="Proteomes" id="UP000315589"/>
    </source>
</evidence>
<dbReference type="PANTHER" id="PTHR46401">
    <property type="entry name" value="GLYCOSYLTRANSFERASE WBBK-RELATED"/>
    <property type="match status" value="1"/>
</dbReference>
<dbReference type="Gene3D" id="3.40.50.2000">
    <property type="entry name" value="Glycogen Phosphorylase B"/>
    <property type="match status" value="2"/>
</dbReference>
<organism evidence="4 5">
    <name type="scientific">Candidatus Berkelbacteria bacterium Licking1014_85</name>
    <dbReference type="NCBI Taxonomy" id="2017148"/>
    <lineage>
        <taxon>Bacteria</taxon>
        <taxon>Candidatus Berkelbacteria</taxon>
    </lineage>
</organism>
<dbReference type="PANTHER" id="PTHR46401:SF2">
    <property type="entry name" value="GLYCOSYLTRANSFERASE WBBK-RELATED"/>
    <property type="match status" value="1"/>
</dbReference>
<dbReference type="InterPro" id="IPR028098">
    <property type="entry name" value="Glyco_trans_4-like_N"/>
</dbReference>
<comment type="caution">
    <text evidence="4">The sequence shown here is derived from an EMBL/GenBank/DDBJ whole genome shotgun (WGS) entry which is preliminary data.</text>
</comment>
<feature type="domain" description="Glycosyl transferase family 1" evidence="2">
    <location>
        <begin position="97"/>
        <end position="261"/>
    </location>
</feature>
<feature type="domain" description="Glycosyltransferase subfamily 4-like N-terminal" evidence="3">
    <location>
        <begin position="12"/>
        <end position="81"/>
    </location>
</feature>
<dbReference type="GO" id="GO:0016757">
    <property type="term" value="F:glycosyltransferase activity"/>
    <property type="evidence" value="ECO:0007669"/>
    <property type="project" value="InterPro"/>
</dbReference>
<dbReference type="InterPro" id="IPR001296">
    <property type="entry name" value="Glyco_trans_1"/>
</dbReference>
<reference evidence="4 5" key="1">
    <citation type="submission" date="2017-07" db="EMBL/GenBank/DDBJ databases">
        <title>Mechanisms for carbon and nitrogen cycling indicate functional differentiation within the Candidate Phyla Radiation.</title>
        <authorList>
            <person name="Danczak R.E."/>
            <person name="Johnston M.D."/>
            <person name="Kenah C."/>
            <person name="Slattery M."/>
            <person name="Wrighton K.C."/>
            <person name="Wilkins M.J."/>
        </authorList>
    </citation>
    <scope>NUCLEOTIDE SEQUENCE [LARGE SCALE GENOMIC DNA]</scope>
    <source>
        <strain evidence="4">Licking1014_85</strain>
    </source>
</reference>
<dbReference type="SUPFAM" id="SSF53756">
    <property type="entry name" value="UDP-Glycosyltransferase/glycogen phosphorylase"/>
    <property type="match status" value="1"/>
</dbReference>
<dbReference type="EMBL" id="VMGI01000098">
    <property type="protein sequence ID" value="TSC91835.1"/>
    <property type="molecule type" value="Genomic_DNA"/>
</dbReference>
<dbReference type="Pfam" id="PF00534">
    <property type="entry name" value="Glycos_transf_1"/>
    <property type="match status" value="1"/>
</dbReference>
<keyword evidence="1 4" id="KW-0808">Transferase</keyword>
<dbReference type="Proteomes" id="UP000315589">
    <property type="component" value="Unassembled WGS sequence"/>
</dbReference>
<dbReference type="Pfam" id="PF13439">
    <property type="entry name" value="Glyco_transf_4"/>
    <property type="match status" value="1"/>
</dbReference>
<dbReference type="GO" id="GO:0009103">
    <property type="term" value="P:lipopolysaccharide biosynthetic process"/>
    <property type="evidence" value="ECO:0007669"/>
    <property type="project" value="TreeGrafter"/>
</dbReference>
<protein>
    <submittedName>
        <fullName evidence="4">Group 1 glycosyl transferase</fullName>
    </submittedName>
</protein>
<name>A0A554LG88_9BACT</name>
<evidence type="ECO:0000256" key="1">
    <source>
        <dbReference type="ARBA" id="ARBA00022679"/>
    </source>
</evidence>